<dbReference type="InterPro" id="IPR025363">
    <property type="entry name" value="DUF4267"/>
</dbReference>
<keyword evidence="1" id="KW-0472">Membrane</keyword>
<feature type="transmembrane region" description="Helical" evidence="1">
    <location>
        <begin position="72"/>
        <end position="90"/>
    </location>
</feature>
<feature type="transmembrane region" description="Helical" evidence="1">
    <location>
        <begin position="102"/>
        <end position="121"/>
    </location>
</feature>
<evidence type="ECO:0000313" key="2">
    <source>
        <dbReference type="EMBL" id="SEA39217.1"/>
    </source>
</evidence>
<feature type="transmembrane region" description="Helical" evidence="1">
    <location>
        <begin position="46"/>
        <end position="66"/>
    </location>
</feature>
<gene>
    <name evidence="2" type="ORF">SAMN05660909_01761</name>
</gene>
<sequence>MKTTAYWIALLTGLLLVFIGLRFLIQPQLAESAFGIQTGIRGNYSFHYIKGIRDLATGLVTLLLLFGKEFRALGWFMLGMAIVPATDLTLVLNDPTHLSSHIYPHLAAILICLSVGAYYLFTVKRPVYAV</sequence>
<keyword evidence="1" id="KW-0812">Transmembrane</keyword>
<protein>
    <recommendedName>
        <fullName evidence="4">DUF4267 domain-containing protein</fullName>
    </recommendedName>
</protein>
<accession>A0A1H4ATW1</accession>
<dbReference type="Proteomes" id="UP000199656">
    <property type="component" value="Unassembled WGS sequence"/>
</dbReference>
<reference evidence="3" key="1">
    <citation type="submission" date="2016-10" db="EMBL/GenBank/DDBJ databases">
        <authorList>
            <person name="Varghese N."/>
            <person name="Submissions S."/>
        </authorList>
    </citation>
    <scope>NUCLEOTIDE SEQUENCE [LARGE SCALE GENOMIC DNA]</scope>
    <source>
        <strain evidence="3">DSM 23920</strain>
    </source>
</reference>
<keyword evidence="1" id="KW-1133">Transmembrane helix</keyword>
<organism evidence="2 3">
    <name type="scientific">Chitinophaga terrae</name>
    <name type="common">ex Kim and Jung 2007</name>
    <dbReference type="NCBI Taxonomy" id="408074"/>
    <lineage>
        <taxon>Bacteria</taxon>
        <taxon>Pseudomonadati</taxon>
        <taxon>Bacteroidota</taxon>
        <taxon>Chitinophagia</taxon>
        <taxon>Chitinophagales</taxon>
        <taxon>Chitinophagaceae</taxon>
        <taxon>Chitinophaga</taxon>
    </lineage>
</organism>
<dbReference type="OrthoDB" id="2968810at2"/>
<dbReference type="AlphaFoldDB" id="A0A1H4ATW1"/>
<dbReference type="RefSeq" id="WP_089760707.1">
    <property type="nucleotide sequence ID" value="NZ_BKAT01000009.1"/>
</dbReference>
<keyword evidence="3" id="KW-1185">Reference proteome</keyword>
<evidence type="ECO:0000313" key="3">
    <source>
        <dbReference type="Proteomes" id="UP000199656"/>
    </source>
</evidence>
<dbReference type="Pfam" id="PF14087">
    <property type="entry name" value="DUF4267"/>
    <property type="match status" value="1"/>
</dbReference>
<name>A0A1H4ATW1_9BACT</name>
<dbReference type="STRING" id="408074.SAMN05660909_01761"/>
<feature type="transmembrane region" description="Helical" evidence="1">
    <location>
        <begin position="6"/>
        <end position="25"/>
    </location>
</feature>
<evidence type="ECO:0000256" key="1">
    <source>
        <dbReference type="SAM" id="Phobius"/>
    </source>
</evidence>
<dbReference type="EMBL" id="FNRL01000006">
    <property type="protein sequence ID" value="SEA39217.1"/>
    <property type="molecule type" value="Genomic_DNA"/>
</dbReference>
<evidence type="ECO:0008006" key="4">
    <source>
        <dbReference type="Google" id="ProtNLM"/>
    </source>
</evidence>
<proteinExistence type="predicted"/>